<dbReference type="RefSeq" id="WP_068748773.1">
    <property type="nucleotide sequence ID" value="NZ_LOHZ01000035.1"/>
</dbReference>
<dbReference type="InterPro" id="IPR036390">
    <property type="entry name" value="WH_DNA-bd_sf"/>
</dbReference>
<dbReference type="InterPro" id="IPR001845">
    <property type="entry name" value="HTH_ArsR_DNA-bd_dom"/>
</dbReference>
<dbReference type="InterPro" id="IPR011991">
    <property type="entry name" value="ArsR-like_HTH"/>
</dbReference>
<dbReference type="Pfam" id="PF01022">
    <property type="entry name" value="HTH_5"/>
    <property type="match status" value="1"/>
</dbReference>
<evidence type="ECO:0000259" key="4">
    <source>
        <dbReference type="PROSITE" id="PS50987"/>
    </source>
</evidence>
<dbReference type="AlphaFoldDB" id="A0A162ME82"/>
<keyword evidence="2" id="KW-0238">DNA-binding</keyword>
<keyword evidence="3" id="KW-0804">Transcription</keyword>
<dbReference type="SMART" id="SM00418">
    <property type="entry name" value="HTH_ARSR"/>
    <property type="match status" value="1"/>
</dbReference>
<evidence type="ECO:0000256" key="2">
    <source>
        <dbReference type="ARBA" id="ARBA00023125"/>
    </source>
</evidence>
<feature type="domain" description="HTH arsR-type" evidence="4">
    <location>
        <begin position="1"/>
        <end position="95"/>
    </location>
</feature>
<evidence type="ECO:0000313" key="6">
    <source>
        <dbReference type="Proteomes" id="UP000075737"/>
    </source>
</evidence>
<keyword evidence="1" id="KW-0805">Transcription regulation</keyword>
<organism evidence="5 6">
    <name type="scientific">Thermovenabulum gondwanense</name>
    <dbReference type="NCBI Taxonomy" id="520767"/>
    <lineage>
        <taxon>Bacteria</taxon>
        <taxon>Bacillati</taxon>
        <taxon>Bacillota</taxon>
        <taxon>Clostridia</taxon>
        <taxon>Thermosediminibacterales</taxon>
        <taxon>Thermosediminibacteraceae</taxon>
        <taxon>Thermovenabulum</taxon>
    </lineage>
</organism>
<dbReference type="InterPro" id="IPR036388">
    <property type="entry name" value="WH-like_DNA-bd_sf"/>
</dbReference>
<dbReference type="STRING" id="520767.ATZ99_16570"/>
<dbReference type="PANTHER" id="PTHR33154:SF33">
    <property type="entry name" value="TRANSCRIPTIONAL REPRESSOR SDPR"/>
    <property type="match status" value="1"/>
</dbReference>
<evidence type="ECO:0000256" key="1">
    <source>
        <dbReference type="ARBA" id="ARBA00023015"/>
    </source>
</evidence>
<gene>
    <name evidence="5" type="primary">czrA</name>
    <name evidence="5" type="ORF">ATZ99_16570</name>
</gene>
<protein>
    <submittedName>
        <fullName evidence="5">HTH-type transcriptional repressor CzrA</fullName>
    </submittedName>
</protein>
<dbReference type="OrthoDB" id="9798835at2"/>
<accession>A0A162ME82</accession>
<dbReference type="PRINTS" id="PR00778">
    <property type="entry name" value="HTHARSR"/>
</dbReference>
<dbReference type="GO" id="GO:0003700">
    <property type="term" value="F:DNA-binding transcription factor activity"/>
    <property type="evidence" value="ECO:0007669"/>
    <property type="project" value="InterPro"/>
</dbReference>
<evidence type="ECO:0000256" key="3">
    <source>
        <dbReference type="ARBA" id="ARBA00023163"/>
    </source>
</evidence>
<evidence type="ECO:0000313" key="5">
    <source>
        <dbReference type="EMBL" id="KYO65423.1"/>
    </source>
</evidence>
<dbReference type="InterPro" id="IPR051081">
    <property type="entry name" value="HTH_MetalResp_TranReg"/>
</dbReference>
<comment type="caution">
    <text evidence="5">The sequence shown here is derived from an EMBL/GenBank/DDBJ whole genome shotgun (WGS) entry which is preliminary data.</text>
</comment>
<dbReference type="NCBIfam" id="NF033788">
    <property type="entry name" value="HTH_metalloreg"/>
    <property type="match status" value="1"/>
</dbReference>
<dbReference type="Gene3D" id="1.10.10.10">
    <property type="entry name" value="Winged helix-like DNA-binding domain superfamily/Winged helix DNA-binding domain"/>
    <property type="match status" value="1"/>
</dbReference>
<name>A0A162ME82_9FIRM</name>
<dbReference type="GO" id="GO:0003677">
    <property type="term" value="F:DNA binding"/>
    <property type="evidence" value="ECO:0007669"/>
    <property type="project" value="UniProtKB-KW"/>
</dbReference>
<dbReference type="PANTHER" id="PTHR33154">
    <property type="entry name" value="TRANSCRIPTIONAL REGULATOR, ARSR FAMILY"/>
    <property type="match status" value="1"/>
</dbReference>
<dbReference type="SUPFAM" id="SSF46785">
    <property type="entry name" value="Winged helix' DNA-binding domain"/>
    <property type="match status" value="1"/>
</dbReference>
<dbReference type="PROSITE" id="PS50987">
    <property type="entry name" value="HTH_ARSR_2"/>
    <property type="match status" value="1"/>
</dbReference>
<proteinExistence type="predicted"/>
<sequence>MSSSLSEYKLRFLESLSDKTRLRIVEALKEKEKTVSQLVEELGATQSNISGHLRLLKISGILKSRQEGKYVYYSLRSEAIKDFLLNLEEIMILLRKEVYEGT</sequence>
<dbReference type="CDD" id="cd00090">
    <property type="entry name" value="HTH_ARSR"/>
    <property type="match status" value="1"/>
</dbReference>
<reference evidence="5 6" key="1">
    <citation type="submission" date="2015-12" db="EMBL/GenBank/DDBJ databases">
        <title>Draft genome of Thermovenabulum gondwanense isolated from a red thermophilic microbial mat colonisisng an outflow channel of a bore well.</title>
        <authorList>
            <person name="Patel B.K."/>
        </authorList>
    </citation>
    <scope>NUCLEOTIDE SEQUENCE [LARGE SCALE GENOMIC DNA]</scope>
    <source>
        <strain evidence="5 6">R270</strain>
    </source>
</reference>
<dbReference type="EMBL" id="LOHZ01000035">
    <property type="protein sequence ID" value="KYO65423.1"/>
    <property type="molecule type" value="Genomic_DNA"/>
</dbReference>
<dbReference type="Proteomes" id="UP000075737">
    <property type="component" value="Unassembled WGS sequence"/>
</dbReference>
<keyword evidence="6" id="KW-1185">Reference proteome</keyword>